<dbReference type="Pfam" id="PF05228">
    <property type="entry name" value="CHASE4"/>
    <property type="match status" value="1"/>
</dbReference>
<dbReference type="InterPro" id="IPR007892">
    <property type="entry name" value="CHASE4"/>
</dbReference>
<keyword evidence="1" id="KW-1133">Transmembrane helix</keyword>
<dbReference type="PROSITE" id="PS50887">
    <property type="entry name" value="GGDEF"/>
    <property type="match status" value="1"/>
</dbReference>
<dbReference type="AlphaFoldDB" id="A0A7W6XBS3"/>
<name>A0A7W6XBS3_9HYPH</name>
<dbReference type="Proteomes" id="UP000576087">
    <property type="component" value="Unassembled WGS sequence"/>
</dbReference>
<keyword evidence="1" id="KW-0812">Transmembrane</keyword>
<dbReference type="EMBL" id="JACIGW010000004">
    <property type="protein sequence ID" value="MBB4349947.1"/>
    <property type="molecule type" value="Genomic_DNA"/>
</dbReference>
<evidence type="ECO:0000313" key="4">
    <source>
        <dbReference type="EMBL" id="MBB4413126.1"/>
    </source>
</evidence>
<dbReference type="EMBL" id="JACIGY010000005">
    <property type="protein sequence ID" value="MBB4413126.1"/>
    <property type="molecule type" value="Genomic_DNA"/>
</dbReference>
<dbReference type="PANTHER" id="PTHR46663">
    <property type="entry name" value="DIGUANYLATE CYCLASE DGCT-RELATED"/>
    <property type="match status" value="1"/>
</dbReference>
<sequence length="478" mass="51930">MRFIHFRLVGPAIIAVAVLIAGMATIPYVGIAQIDADLRQRQETLVKHNIDLWISDIEFSLTAWTIWDESISKIDNSFDLEWTDRNIGASLIGTSRTRFVAVLDHDDQLIYSRADDSVKDRGFFTRGIPAVVKDAAALVANVRSREIGRVIEGIPKPVSISRIEVLGDDAVLMTAALFQPDFGTARPKGERAPILITAMPITGTIQEFFGTRFLLDDSRMGTLARVAPDRAHVEIAVGPGGEPQVLSWRPPSPAADLMYRSLPLLITVGILLLATGIFAVRISRNAARTLLLRERRMRHAATHDFLTGLANRALLQPEFRSLSEKGPLAVICLDLDGFKSVNDTYGHAAGDDLLKIVASRLRAGIRQADRLFRLGGDEFAILMPEVSASEAENICRDLSHSLTQPIGLSKGDVSIGASFGIKLVEKGETSCDTALGAADAALYYAKASHRGSAILSSDIQLARPEAEPIAPVVIRRSA</sequence>
<evidence type="ECO:0000313" key="5">
    <source>
        <dbReference type="EMBL" id="MBB4447937.1"/>
    </source>
</evidence>
<evidence type="ECO:0000313" key="6">
    <source>
        <dbReference type="Proteomes" id="UP000520770"/>
    </source>
</evidence>
<evidence type="ECO:0000313" key="3">
    <source>
        <dbReference type="EMBL" id="MBB4349947.1"/>
    </source>
</evidence>
<evidence type="ECO:0000313" key="7">
    <source>
        <dbReference type="Proteomes" id="UP000524535"/>
    </source>
</evidence>
<dbReference type="InterPro" id="IPR029787">
    <property type="entry name" value="Nucleotide_cyclase"/>
</dbReference>
<dbReference type="Pfam" id="PF00990">
    <property type="entry name" value="GGDEF"/>
    <property type="match status" value="1"/>
</dbReference>
<dbReference type="CDD" id="cd01949">
    <property type="entry name" value="GGDEF"/>
    <property type="match status" value="1"/>
</dbReference>
<evidence type="ECO:0000259" key="2">
    <source>
        <dbReference type="PROSITE" id="PS50887"/>
    </source>
</evidence>
<dbReference type="SMART" id="SM00267">
    <property type="entry name" value="GGDEF"/>
    <property type="match status" value="1"/>
</dbReference>
<keyword evidence="7" id="KW-1185">Reference proteome</keyword>
<keyword evidence="1" id="KW-0472">Membrane</keyword>
<dbReference type="NCBIfam" id="TIGR00254">
    <property type="entry name" value="GGDEF"/>
    <property type="match status" value="1"/>
</dbReference>
<proteinExistence type="predicted"/>
<feature type="domain" description="GGDEF" evidence="2">
    <location>
        <begin position="326"/>
        <end position="458"/>
    </location>
</feature>
<protein>
    <submittedName>
        <fullName evidence="4">Diguanylate cyclase (GGDEF)-like protein</fullName>
    </submittedName>
</protein>
<dbReference type="SUPFAM" id="SSF55073">
    <property type="entry name" value="Nucleotide cyclase"/>
    <property type="match status" value="1"/>
</dbReference>
<dbReference type="Gene3D" id="3.30.70.270">
    <property type="match status" value="1"/>
</dbReference>
<dbReference type="PANTHER" id="PTHR46663:SF2">
    <property type="entry name" value="GGDEF DOMAIN-CONTAINING PROTEIN"/>
    <property type="match status" value="1"/>
</dbReference>
<dbReference type="InterPro" id="IPR052163">
    <property type="entry name" value="DGC-Regulatory_Protein"/>
</dbReference>
<dbReference type="Proteomes" id="UP000524535">
    <property type="component" value="Unassembled WGS sequence"/>
</dbReference>
<gene>
    <name evidence="4" type="ORF">GGE31_003652</name>
    <name evidence="3" type="ORF">GGE33_003710</name>
    <name evidence="5" type="ORF">GGE35_003772</name>
</gene>
<organism evidence="4 7">
    <name type="scientific">Aliirhizobium cellulosilyticum</name>
    <dbReference type="NCBI Taxonomy" id="393664"/>
    <lineage>
        <taxon>Bacteria</taxon>
        <taxon>Pseudomonadati</taxon>
        <taxon>Pseudomonadota</taxon>
        <taxon>Alphaproteobacteria</taxon>
        <taxon>Hyphomicrobiales</taxon>
        <taxon>Rhizobiaceae</taxon>
        <taxon>Aliirhizobium</taxon>
    </lineage>
</organism>
<dbReference type="RefSeq" id="WP_183826101.1">
    <property type="nucleotide sequence ID" value="NZ_JACIGW010000004.1"/>
</dbReference>
<feature type="transmembrane region" description="Helical" evidence="1">
    <location>
        <begin position="257"/>
        <end position="280"/>
    </location>
</feature>
<reference evidence="6 7" key="1">
    <citation type="submission" date="2020-08" db="EMBL/GenBank/DDBJ databases">
        <title>Genomic Encyclopedia of Type Strains, Phase IV (KMG-V): Genome sequencing to study the core and pangenomes of soil and plant-associated prokaryotes.</title>
        <authorList>
            <person name="Whitman W."/>
        </authorList>
    </citation>
    <scope>NUCLEOTIDE SEQUENCE [LARGE SCALE GENOMIC DNA]</scope>
    <source>
        <strain evidence="4 7">SEMIA 444</strain>
        <strain evidence="3 6">SEMIA 448</strain>
        <strain evidence="5 8">SEMIA 452</strain>
    </source>
</reference>
<evidence type="ECO:0000256" key="1">
    <source>
        <dbReference type="SAM" id="Phobius"/>
    </source>
</evidence>
<accession>A0A7W6XBS3</accession>
<dbReference type="EMBL" id="JACIHM010000005">
    <property type="protein sequence ID" value="MBB4447937.1"/>
    <property type="molecule type" value="Genomic_DNA"/>
</dbReference>
<evidence type="ECO:0000313" key="8">
    <source>
        <dbReference type="Proteomes" id="UP000576087"/>
    </source>
</evidence>
<dbReference type="Proteomes" id="UP000520770">
    <property type="component" value="Unassembled WGS sequence"/>
</dbReference>
<comment type="caution">
    <text evidence="4">The sequence shown here is derived from an EMBL/GenBank/DDBJ whole genome shotgun (WGS) entry which is preliminary data.</text>
</comment>
<dbReference type="InterPro" id="IPR000160">
    <property type="entry name" value="GGDEF_dom"/>
</dbReference>
<dbReference type="InterPro" id="IPR043128">
    <property type="entry name" value="Rev_trsase/Diguanyl_cyclase"/>
</dbReference>